<keyword evidence="6" id="KW-1185">Reference proteome</keyword>
<dbReference type="GO" id="GO:0016020">
    <property type="term" value="C:membrane"/>
    <property type="evidence" value="ECO:0007669"/>
    <property type="project" value="UniProtKB-SubCell"/>
</dbReference>
<dbReference type="GO" id="GO:0005739">
    <property type="term" value="C:mitochondrion"/>
    <property type="evidence" value="ECO:0007669"/>
    <property type="project" value="TreeGrafter"/>
</dbReference>
<dbReference type="Proteomes" id="UP000694392">
    <property type="component" value="Unplaced"/>
</dbReference>
<organism evidence="5 6">
    <name type="scientific">Sphenodon punctatus</name>
    <name type="common">Tuatara</name>
    <name type="synonym">Hatteria punctata</name>
    <dbReference type="NCBI Taxonomy" id="8508"/>
    <lineage>
        <taxon>Eukaryota</taxon>
        <taxon>Metazoa</taxon>
        <taxon>Chordata</taxon>
        <taxon>Craniata</taxon>
        <taxon>Vertebrata</taxon>
        <taxon>Euteleostomi</taxon>
        <taxon>Lepidosauria</taxon>
        <taxon>Sphenodontia</taxon>
        <taxon>Sphenodontidae</taxon>
        <taxon>Sphenodon</taxon>
    </lineage>
</organism>
<dbReference type="GO" id="GO:1903779">
    <property type="term" value="P:regulation of cardiac conduction"/>
    <property type="evidence" value="ECO:0007669"/>
    <property type="project" value="TreeGrafter"/>
</dbReference>
<evidence type="ECO:0000256" key="3">
    <source>
        <dbReference type="ARBA" id="ARBA00022989"/>
    </source>
</evidence>
<accession>A0A8D0HH82</accession>
<reference evidence="5" key="1">
    <citation type="submission" date="2025-08" db="UniProtKB">
        <authorList>
            <consortium name="Ensembl"/>
        </authorList>
    </citation>
    <scope>IDENTIFICATION</scope>
</reference>
<sequence length="210" mass="23207">PLCMLPLKRTRTTEGLQLPSSSFPFSLGLPPPGRPRALGIHPKKELMEVLNTAQGDRNFIYSLHSTERSCLLWELHSFESIHHTFVHNALPFVGFGFLDNGIMIIAAFNWSCPGNFNYGGCCFGKSCFDLVGLGLPGYVEALGSRLCLSIQADMWQTCVCTSMILLQFPLYNFPGPDRGIKAAVWPFGVGWGGILLVVWCQWEVIVVGVI</sequence>
<dbReference type="InterPro" id="IPR019537">
    <property type="entry name" value="TMEM65"/>
</dbReference>
<dbReference type="Ensembl" id="ENSSPUT00000025321.1">
    <property type="protein sequence ID" value="ENSSPUP00000023734.1"/>
    <property type="gene ID" value="ENSSPUG00000018179.1"/>
</dbReference>
<keyword evidence="2" id="KW-0812">Transmembrane</keyword>
<evidence type="ECO:0000256" key="1">
    <source>
        <dbReference type="ARBA" id="ARBA00004141"/>
    </source>
</evidence>
<comment type="subcellular location">
    <subcellularLocation>
        <location evidence="1">Membrane</location>
        <topology evidence="1">Multi-pass membrane protein</topology>
    </subcellularLocation>
</comment>
<dbReference type="PANTHER" id="PTHR21706">
    <property type="entry name" value="TRANSMEMBRANE PROTEIN 65"/>
    <property type="match status" value="1"/>
</dbReference>
<dbReference type="GeneTree" id="ENSGT00940000178693"/>
<dbReference type="AlphaFoldDB" id="A0A8D0HH82"/>
<reference evidence="5" key="2">
    <citation type="submission" date="2025-09" db="UniProtKB">
        <authorList>
            <consortium name="Ensembl"/>
        </authorList>
    </citation>
    <scope>IDENTIFICATION</scope>
</reference>
<proteinExistence type="predicted"/>
<evidence type="ECO:0000256" key="4">
    <source>
        <dbReference type="ARBA" id="ARBA00023136"/>
    </source>
</evidence>
<evidence type="ECO:0000256" key="2">
    <source>
        <dbReference type="ARBA" id="ARBA00022692"/>
    </source>
</evidence>
<dbReference type="Pfam" id="PF10507">
    <property type="entry name" value="TMEM65"/>
    <property type="match status" value="1"/>
</dbReference>
<dbReference type="PANTHER" id="PTHR21706:SF15">
    <property type="entry name" value="TRANSMEMBRANE PROTEIN 65"/>
    <property type="match status" value="1"/>
</dbReference>
<evidence type="ECO:0000313" key="6">
    <source>
        <dbReference type="Proteomes" id="UP000694392"/>
    </source>
</evidence>
<evidence type="ECO:0000313" key="5">
    <source>
        <dbReference type="Ensembl" id="ENSSPUP00000023734.1"/>
    </source>
</evidence>
<protein>
    <submittedName>
        <fullName evidence="5">Uncharacterized protein</fullName>
    </submittedName>
</protein>
<keyword evidence="3" id="KW-1133">Transmembrane helix</keyword>
<name>A0A8D0HH82_SPHPU</name>
<keyword evidence="4" id="KW-0472">Membrane</keyword>
<dbReference type="GO" id="GO:0003231">
    <property type="term" value="P:cardiac ventricle development"/>
    <property type="evidence" value="ECO:0007669"/>
    <property type="project" value="TreeGrafter"/>
</dbReference>